<dbReference type="AlphaFoldDB" id="A0AAE1PES0"/>
<proteinExistence type="predicted"/>
<feature type="compositionally biased region" description="Basic and acidic residues" evidence="1">
    <location>
        <begin position="18"/>
        <end position="50"/>
    </location>
</feature>
<evidence type="ECO:0000313" key="3">
    <source>
        <dbReference type="Proteomes" id="UP001292094"/>
    </source>
</evidence>
<reference evidence="2" key="1">
    <citation type="submission" date="2023-11" db="EMBL/GenBank/DDBJ databases">
        <title>Genome assemblies of two species of porcelain crab, Petrolisthes cinctipes and Petrolisthes manimaculis (Anomura: Porcellanidae).</title>
        <authorList>
            <person name="Angst P."/>
        </authorList>
    </citation>
    <scope>NUCLEOTIDE SEQUENCE</scope>
    <source>
        <strain evidence="2">PB745_02</strain>
        <tissue evidence="2">Gill</tissue>
    </source>
</reference>
<organism evidence="2 3">
    <name type="scientific">Petrolisthes manimaculis</name>
    <dbReference type="NCBI Taxonomy" id="1843537"/>
    <lineage>
        <taxon>Eukaryota</taxon>
        <taxon>Metazoa</taxon>
        <taxon>Ecdysozoa</taxon>
        <taxon>Arthropoda</taxon>
        <taxon>Crustacea</taxon>
        <taxon>Multicrustacea</taxon>
        <taxon>Malacostraca</taxon>
        <taxon>Eumalacostraca</taxon>
        <taxon>Eucarida</taxon>
        <taxon>Decapoda</taxon>
        <taxon>Pleocyemata</taxon>
        <taxon>Anomura</taxon>
        <taxon>Galatheoidea</taxon>
        <taxon>Porcellanidae</taxon>
        <taxon>Petrolisthes</taxon>
    </lineage>
</organism>
<feature type="compositionally biased region" description="Basic and acidic residues" evidence="1">
    <location>
        <begin position="59"/>
        <end position="86"/>
    </location>
</feature>
<feature type="region of interest" description="Disordered" evidence="1">
    <location>
        <begin position="18"/>
        <end position="92"/>
    </location>
</feature>
<dbReference type="EMBL" id="JAWZYT010002197">
    <property type="protein sequence ID" value="KAK4306014.1"/>
    <property type="molecule type" value="Genomic_DNA"/>
</dbReference>
<accession>A0AAE1PES0</accession>
<comment type="caution">
    <text evidence="2">The sequence shown here is derived from an EMBL/GenBank/DDBJ whole genome shotgun (WGS) entry which is preliminary data.</text>
</comment>
<sequence>MTVYRNYYTSSTTVIPRENKIEENRTDKVSAGKVAEKEKQREEDKTEYRRGTGGKKRGGRENEAKRGRQDRVGEGWEERKEKEGKTIRWQRR</sequence>
<dbReference type="Proteomes" id="UP001292094">
    <property type="component" value="Unassembled WGS sequence"/>
</dbReference>
<gene>
    <name evidence="2" type="ORF">Pmani_022134</name>
</gene>
<name>A0AAE1PES0_9EUCA</name>
<evidence type="ECO:0000313" key="2">
    <source>
        <dbReference type="EMBL" id="KAK4306014.1"/>
    </source>
</evidence>
<keyword evidence="3" id="KW-1185">Reference proteome</keyword>
<protein>
    <submittedName>
        <fullName evidence="2">Uncharacterized protein</fullName>
    </submittedName>
</protein>
<evidence type="ECO:0000256" key="1">
    <source>
        <dbReference type="SAM" id="MobiDB-lite"/>
    </source>
</evidence>